<gene>
    <name evidence="1" type="ORF">dnm_034930</name>
</gene>
<dbReference type="KEGG" id="dmm:dnm_034930"/>
<evidence type="ECO:0000313" key="2">
    <source>
        <dbReference type="Proteomes" id="UP000663722"/>
    </source>
</evidence>
<dbReference type="Proteomes" id="UP000663722">
    <property type="component" value="Chromosome"/>
</dbReference>
<proteinExistence type="predicted"/>
<evidence type="ECO:0000313" key="1">
    <source>
        <dbReference type="EMBL" id="QTA87459.1"/>
    </source>
</evidence>
<dbReference type="AlphaFoldDB" id="A0A975BM07"/>
<protein>
    <submittedName>
        <fullName evidence="1">Uncharacterized protein</fullName>
    </submittedName>
</protein>
<sequence>MIIESQEKAGFLRPSQKKNFLLRYLSVAGFLWDKELMTGDGLRGCENTPLSRQREREAKFWNRGMNYCRSEMN</sequence>
<name>A0A975BM07_9BACT</name>
<accession>A0A975BM07</accession>
<reference evidence="1" key="1">
    <citation type="journal article" date="2021" name="Microb. Physiol.">
        <title>Proteogenomic Insights into the Physiology of Marine, Sulfate-Reducing, Filamentous Desulfonema limicola and Desulfonema magnum.</title>
        <authorList>
            <person name="Schnaars V."/>
            <person name="Wohlbrand L."/>
            <person name="Scheve S."/>
            <person name="Hinrichs C."/>
            <person name="Reinhardt R."/>
            <person name="Rabus R."/>
        </authorList>
    </citation>
    <scope>NUCLEOTIDE SEQUENCE</scope>
    <source>
        <strain evidence="1">4be13</strain>
    </source>
</reference>
<keyword evidence="2" id="KW-1185">Reference proteome</keyword>
<dbReference type="EMBL" id="CP061800">
    <property type="protein sequence ID" value="QTA87459.1"/>
    <property type="molecule type" value="Genomic_DNA"/>
</dbReference>
<organism evidence="1 2">
    <name type="scientific">Desulfonema magnum</name>
    <dbReference type="NCBI Taxonomy" id="45655"/>
    <lineage>
        <taxon>Bacteria</taxon>
        <taxon>Pseudomonadati</taxon>
        <taxon>Thermodesulfobacteriota</taxon>
        <taxon>Desulfobacteria</taxon>
        <taxon>Desulfobacterales</taxon>
        <taxon>Desulfococcaceae</taxon>
        <taxon>Desulfonema</taxon>
    </lineage>
</organism>